<dbReference type="PANTHER" id="PTHR12126:SF11">
    <property type="entry name" value="NADH DEHYDROGENASE [UBIQUINONE] 1 ALPHA SUBCOMPLEX SUBUNIT 9, MITOCHONDRIAL"/>
    <property type="match status" value="1"/>
</dbReference>
<protein>
    <submittedName>
        <fullName evidence="2">NAD-dependent epimerase/dehydratase family protein</fullName>
    </submittedName>
</protein>
<dbReference type="SUPFAM" id="SSF51735">
    <property type="entry name" value="NAD(P)-binding Rossmann-fold domains"/>
    <property type="match status" value="1"/>
</dbReference>
<name>A0ABU3BND6_9BACT</name>
<dbReference type="RefSeq" id="WP_311662138.1">
    <property type="nucleotide sequence ID" value="NZ_JAVRHT010000005.1"/>
</dbReference>
<evidence type="ECO:0000313" key="2">
    <source>
        <dbReference type="EMBL" id="MDT0630802.1"/>
    </source>
</evidence>
<keyword evidence="3" id="KW-1185">Reference proteome</keyword>
<dbReference type="InterPro" id="IPR036291">
    <property type="entry name" value="NAD(P)-bd_dom_sf"/>
</dbReference>
<gene>
    <name evidence="2" type="ORF">RM540_03500</name>
</gene>
<dbReference type="EMBL" id="JAVRHT010000005">
    <property type="protein sequence ID" value="MDT0630802.1"/>
    <property type="molecule type" value="Genomic_DNA"/>
</dbReference>
<sequence>MSMSDRPTVAIAGATGFVGTAIRKALADDYRLVGLTRSATRAGRKDPDDPVEWRRCDLFSLLELERGLEGADYAVYLVHSMLPSSRLTQGTFADLDLVLADNFARAAEHNGVKQVVYLSGLLPDDRQDLSRHLRSRFEVEQTLAARSTPVTTLRTGLVVGAGGSSLRILVNLVRRLPAMVLPSWTESDTQPVALRDVVRAVRLVLGHPARFDGVFDVAGPEVMTYREMMERTARVMRLDRPMFGVPLITPRLSTLWVSLVSGSPRALAGPLVASLKHDMVVRDNPVQEAIAPDALGFDDALRASLDAEGHLLPDPRTPLRKPDARVIREERLVRSVQRFPLPPGRSAAWAAQEYLRWLDRFAGPFIDVEVSGGDEHTVARFRVGPVPRPVLELTYSPDRSHPDRALFYVTGGLLHKPDTPHRGRLEFRQMLGGRTLLAGIHDFAPRLPWRLYQSTQALAHLFVMHEFGRHLRRLVDRADAAAAGAPAPA</sequence>
<comment type="caution">
    <text evidence="2">The sequence shown here is derived from an EMBL/GenBank/DDBJ whole genome shotgun (WGS) entry which is preliminary data.</text>
</comment>
<dbReference type="Proteomes" id="UP001267426">
    <property type="component" value="Unassembled WGS sequence"/>
</dbReference>
<accession>A0ABU3BND6</accession>
<dbReference type="PANTHER" id="PTHR12126">
    <property type="entry name" value="NADH-UBIQUINONE OXIDOREDUCTASE 39 KDA SUBUNIT-RELATED"/>
    <property type="match status" value="1"/>
</dbReference>
<reference evidence="2 3" key="1">
    <citation type="submission" date="2023-09" db="EMBL/GenBank/DDBJ databases">
        <authorList>
            <person name="Rey-Velasco X."/>
        </authorList>
    </citation>
    <scope>NUCLEOTIDE SEQUENCE [LARGE SCALE GENOMIC DNA]</scope>
    <source>
        <strain evidence="2 3">F394</strain>
    </source>
</reference>
<organism evidence="2 3">
    <name type="scientific">Rubrivirga litoralis</name>
    <dbReference type="NCBI Taxonomy" id="3075598"/>
    <lineage>
        <taxon>Bacteria</taxon>
        <taxon>Pseudomonadati</taxon>
        <taxon>Rhodothermota</taxon>
        <taxon>Rhodothermia</taxon>
        <taxon>Rhodothermales</taxon>
        <taxon>Rubricoccaceae</taxon>
        <taxon>Rubrivirga</taxon>
    </lineage>
</organism>
<dbReference type="InterPro" id="IPR001509">
    <property type="entry name" value="Epimerase_deHydtase"/>
</dbReference>
<dbReference type="InterPro" id="IPR051207">
    <property type="entry name" value="ComplexI_NDUFA9_subunit"/>
</dbReference>
<dbReference type="Pfam" id="PF01370">
    <property type="entry name" value="Epimerase"/>
    <property type="match status" value="1"/>
</dbReference>
<feature type="domain" description="NAD-dependent epimerase/dehydratase" evidence="1">
    <location>
        <begin position="10"/>
        <end position="208"/>
    </location>
</feature>
<evidence type="ECO:0000259" key="1">
    <source>
        <dbReference type="Pfam" id="PF01370"/>
    </source>
</evidence>
<evidence type="ECO:0000313" key="3">
    <source>
        <dbReference type="Proteomes" id="UP001267426"/>
    </source>
</evidence>
<proteinExistence type="predicted"/>
<dbReference type="Gene3D" id="3.40.50.720">
    <property type="entry name" value="NAD(P)-binding Rossmann-like Domain"/>
    <property type="match status" value="1"/>
</dbReference>